<protein>
    <submittedName>
        <fullName evidence="1">Uncharacterized protein</fullName>
    </submittedName>
</protein>
<evidence type="ECO:0000313" key="2">
    <source>
        <dbReference type="Proteomes" id="UP000559256"/>
    </source>
</evidence>
<keyword evidence="2" id="KW-1185">Reference proteome</keyword>
<dbReference type="Proteomes" id="UP000559256">
    <property type="component" value="Unassembled WGS sequence"/>
</dbReference>
<name>A0A8H5FG11_9AGAR</name>
<comment type="caution">
    <text evidence="1">The sequence shown here is derived from an EMBL/GenBank/DDBJ whole genome shotgun (WGS) entry which is preliminary data.</text>
</comment>
<dbReference type="OrthoDB" id="3202607at2759"/>
<evidence type="ECO:0000313" key="1">
    <source>
        <dbReference type="EMBL" id="KAF5335441.1"/>
    </source>
</evidence>
<dbReference type="AlphaFoldDB" id="A0A8H5FG11"/>
<reference evidence="1 2" key="1">
    <citation type="journal article" date="2020" name="ISME J.">
        <title>Uncovering the hidden diversity of litter-decomposition mechanisms in mushroom-forming fungi.</title>
        <authorList>
            <person name="Floudas D."/>
            <person name="Bentzer J."/>
            <person name="Ahren D."/>
            <person name="Johansson T."/>
            <person name="Persson P."/>
            <person name="Tunlid A."/>
        </authorList>
    </citation>
    <scope>NUCLEOTIDE SEQUENCE [LARGE SCALE GENOMIC DNA]</scope>
    <source>
        <strain evidence="1 2">CBS 291.85</strain>
    </source>
</reference>
<dbReference type="Gene3D" id="3.60.130.30">
    <property type="match status" value="1"/>
</dbReference>
<sequence length="208" mass="24002">MGQGQTFPQTMKQEECNIPIFQRLASLKTLHWLAGWASAGLAAWAPNLYSHYADIMSQLRRHQGPSFRFNWDNSIFVCSETITYVHQDYLNYCYGWCAITALGSFDHRRGGQLVLWDLKLVIDFPAGSTILIPSAYLRHSNTVISPREKRYSFTQYTAGAIFRYVEDGMRTHASMSAKERKEKERDAHQCVPECMEQLYSMYVPLEKP</sequence>
<organism evidence="1 2">
    <name type="scientific">Tetrapyrgos nigripes</name>
    <dbReference type="NCBI Taxonomy" id="182062"/>
    <lineage>
        <taxon>Eukaryota</taxon>
        <taxon>Fungi</taxon>
        <taxon>Dikarya</taxon>
        <taxon>Basidiomycota</taxon>
        <taxon>Agaricomycotina</taxon>
        <taxon>Agaricomycetes</taxon>
        <taxon>Agaricomycetidae</taxon>
        <taxon>Agaricales</taxon>
        <taxon>Marasmiineae</taxon>
        <taxon>Marasmiaceae</taxon>
        <taxon>Tetrapyrgos</taxon>
    </lineage>
</organism>
<proteinExistence type="predicted"/>
<accession>A0A8H5FG11</accession>
<dbReference type="EMBL" id="JAACJM010000242">
    <property type="protein sequence ID" value="KAF5335441.1"/>
    <property type="molecule type" value="Genomic_DNA"/>
</dbReference>
<gene>
    <name evidence="1" type="ORF">D9758_017826</name>
</gene>